<sequence length="629" mass="71482">MIRFLSVIVSLFVTFPFVSAQIPTALTSKDGNAVSVVNNYEAVFTQTDLNNATYKVTKSVTIFEKQGEGYGYFRSSGDKFRELKDFSGVVKSITGAVIRKIGKKDLVISSLSDQMATDSYSIMYNCKATTYPYTVEYTYEERWKNGVIVYPLFDPIDGYMQSVTKATYTIELPVDMDLRYNTNFDCQIKDEKTENKHIYSFSVQNLSYIESEALSPFYKEIFPQVLIAPNNFCFDSYCGNMSDWKNYGNWILEFLKNQDVLPADFVSKIKDITKDAGSDREKVEILYKYLQNNWRYVSIQLGIGGWKPINAMSVSKTNYGDCKGLTNLMKAMLKALDIPSNYCTIYLGDKKYFTKDFTNLNEFNHAILLVPLKNDSIWLECTSQRLPFGYVHEDIAGHDVLVVTDDGGKMCRLPVYTDSLNRKQSTLIINLTEDGSARGEAVFVENLHGYSVNEFSMTSKDRDIVVRYLNRNLKLPKAQFNQVQAKENKSSMPSCTLTANFDAAEFANKTGSRLFIPACPLNKKEYSVFSSKNRNHDIVINNGYSQADTIIYNLPNGYVLESSPKDISVETPYGTFLSSAKQEDGRVIYSQNTVVFTGKYDKSEYPSYKAFYEQIANASKQRFVLKKAE</sequence>
<feature type="domain" description="Transglutaminase-like" evidence="2">
    <location>
        <begin position="270"/>
        <end position="372"/>
    </location>
</feature>
<evidence type="ECO:0000259" key="3">
    <source>
        <dbReference type="Pfam" id="PF12969"/>
    </source>
</evidence>
<dbReference type="RefSeq" id="WP_183305520.1">
    <property type="nucleotide sequence ID" value="NZ_JACIEP010000002.1"/>
</dbReference>
<dbReference type="InterPro" id="IPR038765">
    <property type="entry name" value="Papain-like_cys_pep_sf"/>
</dbReference>
<dbReference type="Pfam" id="PF01841">
    <property type="entry name" value="Transglut_core"/>
    <property type="match status" value="1"/>
</dbReference>
<keyword evidence="1" id="KW-0732">Signal</keyword>
<evidence type="ECO:0000256" key="1">
    <source>
        <dbReference type="SAM" id="SignalP"/>
    </source>
</evidence>
<proteinExistence type="predicted"/>
<dbReference type="InterPro" id="IPR024618">
    <property type="entry name" value="DUF3857"/>
</dbReference>
<dbReference type="Gene3D" id="2.60.40.3140">
    <property type="match status" value="1"/>
</dbReference>
<evidence type="ECO:0000313" key="5">
    <source>
        <dbReference type="Proteomes" id="UP000555103"/>
    </source>
</evidence>
<organism evidence="4 5">
    <name type="scientific">Dysgonomonas hofstadii</name>
    <dbReference type="NCBI Taxonomy" id="637886"/>
    <lineage>
        <taxon>Bacteria</taxon>
        <taxon>Pseudomonadati</taxon>
        <taxon>Bacteroidota</taxon>
        <taxon>Bacteroidia</taxon>
        <taxon>Bacteroidales</taxon>
        <taxon>Dysgonomonadaceae</taxon>
        <taxon>Dysgonomonas</taxon>
    </lineage>
</organism>
<feature type="signal peptide" evidence="1">
    <location>
        <begin position="1"/>
        <end position="20"/>
    </location>
</feature>
<accession>A0A840CNI4</accession>
<feature type="chain" id="PRO_5033012961" description="DUF3857 domain-containing protein" evidence="1">
    <location>
        <begin position="21"/>
        <end position="629"/>
    </location>
</feature>
<dbReference type="SUPFAM" id="SSF54001">
    <property type="entry name" value="Cysteine proteinases"/>
    <property type="match status" value="1"/>
</dbReference>
<comment type="caution">
    <text evidence="4">The sequence shown here is derived from an EMBL/GenBank/DDBJ whole genome shotgun (WGS) entry which is preliminary data.</text>
</comment>
<name>A0A840CNI4_9BACT</name>
<dbReference type="AlphaFoldDB" id="A0A840CNI4"/>
<dbReference type="Gene3D" id="2.60.120.1130">
    <property type="match status" value="1"/>
</dbReference>
<dbReference type="InterPro" id="IPR002931">
    <property type="entry name" value="Transglutaminase-like"/>
</dbReference>
<feature type="domain" description="DUF3857" evidence="3">
    <location>
        <begin position="52"/>
        <end position="208"/>
    </location>
</feature>
<evidence type="ECO:0000259" key="2">
    <source>
        <dbReference type="Pfam" id="PF01841"/>
    </source>
</evidence>
<keyword evidence="5" id="KW-1185">Reference proteome</keyword>
<gene>
    <name evidence="4" type="ORF">GGR21_000442</name>
</gene>
<dbReference type="EMBL" id="JACIEP010000002">
    <property type="protein sequence ID" value="MBB4034555.1"/>
    <property type="molecule type" value="Genomic_DNA"/>
</dbReference>
<dbReference type="Gene3D" id="3.10.620.30">
    <property type="match status" value="1"/>
</dbReference>
<dbReference type="Proteomes" id="UP000555103">
    <property type="component" value="Unassembled WGS sequence"/>
</dbReference>
<reference evidence="4 5" key="1">
    <citation type="submission" date="2020-08" db="EMBL/GenBank/DDBJ databases">
        <title>Genomic Encyclopedia of Type Strains, Phase IV (KMG-IV): sequencing the most valuable type-strain genomes for metagenomic binning, comparative biology and taxonomic classification.</title>
        <authorList>
            <person name="Goeker M."/>
        </authorList>
    </citation>
    <scope>NUCLEOTIDE SEQUENCE [LARGE SCALE GENOMIC DNA]</scope>
    <source>
        <strain evidence="4 5">DSM 104969</strain>
    </source>
</reference>
<protein>
    <recommendedName>
        <fullName evidence="6">DUF3857 domain-containing protein</fullName>
    </recommendedName>
</protein>
<evidence type="ECO:0008006" key="6">
    <source>
        <dbReference type="Google" id="ProtNLM"/>
    </source>
</evidence>
<evidence type="ECO:0000313" key="4">
    <source>
        <dbReference type="EMBL" id="MBB4034555.1"/>
    </source>
</evidence>
<dbReference type="Pfam" id="PF12969">
    <property type="entry name" value="DUF3857"/>
    <property type="match status" value="1"/>
</dbReference>